<comment type="caution">
    <text evidence="1">The sequence shown here is derived from an EMBL/GenBank/DDBJ whole genome shotgun (WGS) entry which is preliminary data.</text>
</comment>
<name>A0AAD4GFP4_BOLED</name>
<feature type="non-terminal residue" evidence="1">
    <location>
        <position position="59"/>
    </location>
</feature>
<dbReference type="InterPro" id="IPR043502">
    <property type="entry name" value="DNA/RNA_pol_sf"/>
</dbReference>
<evidence type="ECO:0000313" key="2">
    <source>
        <dbReference type="Proteomes" id="UP001194468"/>
    </source>
</evidence>
<dbReference type="Proteomes" id="UP001194468">
    <property type="component" value="Unassembled WGS sequence"/>
</dbReference>
<dbReference type="SUPFAM" id="SSF56672">
    <property type="entry name" value="DNA/RNA polymerases"/>
    <property type="match status" value="1"/>
</dbReference>
<keyword evidence="2" id="KW-1185">Reference proteome</keyword>
<protein>
    <submittedName>
        <fullName evidence="1">Uncharacterized protein</fullName>
    </submittedName>
</protein>
<dbReference type="EMBL" id="WHUW01000009">
    <property type="protein sequence ID" value="KAF8442226.1"/>
    <property type="molecule type" value="Genomic_DNA"/>
</dbReference>
<feature type="non-terminal residue" evidence="1">
    <location>
        <position position="1"/>
    </location>
</feature>
<reference evidence="1" key="1">
    <citation type="submission" date="2019-10" db="EMBL/GenBank/DDBJ databases">
        <authorList>
            <consortium name="DOE Joint Genome Institute"/>
            <person name="Kuo A."/>
            <person name="Miyauchi S."/>
            <person name="Kiss E."/>
            <person name="Drula E."/>
            <person name="Kohler A."/>
            <person name="Sanchez-Garcia M."/>
            <person name="Andreopoulos B."/>
            <person name="Barry K.W."/>
            <person name="Bonito G."/>
            <person name="Buee M."/>
            <person name="Carver A."/>
            <person name="Chen C."/>
            <person name="Cichocki N."/>
            <person name="Clum A."/>
            <person name="Culley D."/>
            <person name="Crous P.W."/>
            <person name="Fauchery L."/>
            <person name="Girlanda M."/>
            <person name="Hayes R."/>
            <person name="Keri Z."/>
            <person name="LaButti K."/>
            <person name="Lipzen A."/>
            <person name="Lombard V."/>
            <person name="Magnuson J."/>
            <person name="Maillard F."/>
            <person name="Morin E."/>
            <person name="Murat C."/>
            <person name="Nolan M."/>
            <person name="Ohm R."/>
            <person name="Pangilinan J."/>
            <person name="Pereira M."/>
            <person name="Perotto S."/>
            <person name="Peter M."/>
            <person name="Riley R."/>
            <person name="Sitrit Y."/>
            <person name="Stielow B."/>
            <person name="Szollosi G."/>
            <person name="Zifcakova L."/>
            <person name="Stursova M."/>
            <person name="Spatafora J.W."/>
            <person name="Tedersoo L."/>
            <person name="Vaario L.-M."/>
            <person name="Yamada A."/>
            <person name="Yan M."/>
            <person name="Wang P."/>
            <person name="Xu J."/>
            <person name="Bruns T."/>
            <person name="Baldrian P."/>
            <person name="Vilgalys R."/>
            <person name="Henrissat B."/>
            <person name="Grigoriev I.V."/>
            <person name="Hibbett D."/>
            <person name="Nagy L.G."/>
            <person name="Martin F.M."/>
        </authorList>
    </citation>
    <scope>NUCLEOTIDE SEQUENCE</scope>
    <source>
        <strain evidence="1">BED1</strain>
    </source>
</reference>
<dbReference type="AlphaFoldDB" id="A0AAD4GFP4"/>
<reference evidence="1" key="2">
    <citation type="journal article" date="2020" name="Nat. Commun.">
        <title>Large-scale genome sequencing of mycorrhizal fungi provides insights into the early evolution of symbiotic traits.</title>
        <authorList>
            <person name="Miyauchi S."/>
            <person name="Kiss E."/>
            <person name="Kuo A."/>
            <person name="Drula E."/>
            <person name="Kohler A."/>
            <person name="Sanchez-Garcia M."/>
            <person name="Morin E."/>
            <person name="Andreopoulos B."/>
            <person name="Barry K.W."/>
            <person name="Bonito G."/>
            <person name="Buee M."/>
            <person name="Carver A."/>
            <person name="Chen C."/>
            <person name="Cichocki N."/>
            <person name="Clum A."/>
            <person name="Culley D."/>
            <person name="Crous P.W."/>
            <person name="Fauchery L."/>
            <person name="Girlanda M."/>
            <person name="Hayes R.D."/>
            <person name="Keri Z."/>
            <person name="LaButti K."/>
            <person name="Lipzen A."/>
            <person name="Lombard V."/>
            <person name="Magnuson J."/>
            <person name="Maillard F."/>
            <person name="Murat C."/>
            <person name="Nolan M."/>
            <person name="Ohm R.A."/>
            <person name="Pangilinan J."/>
            <person name="Pereira M.F."/>
            <person name="Perotto S."/>
            <person name="Peter M."/>
            <person name="Pfister S."/>
            <person name="Riley R."/>
            <person name="Sitrit Y."/>
            <person name="Stielow J.B."/>
            <person name="Szollosi G."/>
            <person name="Zifcakova L."/>
            <person name="Stursova M."/>
            <person name="Spatafora J.W."/>
            <person name="Tedersoo L."/>
            <person name="Vaario L.M."/>
            <person name="Yamada A."/>
            <person name="Yan M."/>
            <person name="Wang P."/>
            <person name="Xu J."/>
            <person name="Bruns T."/>
            <person name="Baldrian P."/>
            <person name="Vilgalys R."/>
            <person name="Dunand C."/>
            <person name="Henrissat B."/>
            <person name="Grigoriev I.V."/>
            <person name="Hibbett D."/>
            <person name="Nagy L.G."/>
            <person name="Martin F.M."/>
        </authorList>
    </citation>
    <scope>NUCLEOTIDE SEQUENCE</scope>
    <source>
        <strain evidence="1">BED1</strain>
    </source>
</reference>
<gene>
    <name evidence="1" type="ORF">L210DRAFT_3347529</name>
</gene>
<organism evidence="1 2">
    <name type="scientific">Boletus edulis BED1</name>
    <dbReference type="NCBI Taxonomy" id="1328754"/>
    <lineage>
        <taxon>Eukaryota</taxon>
        <taxon>Fungi</taxon>
        <taxon>Dikarya</taxon>
        <taxon>Basidiomycota</taxon>
        <taxon>Agaricomycotina</taxon>
        <taxon>Agaricomycetes</taxon>
        <taxon>Agaricomycetidae</taxon>
        <taxon>Boletales</taxon>
        <taxon>Boletineae</taxon>
        <taxon>Boletaceae</taxon>
        <taxon>Boletoideae</taxon>
        <taxon>Boletus</taxon>
    </lineage>
</organism>
<proteinExistence type="predicted"/>
<evidence type="ECO:0000313" key="1">
    <source>
        <dbReference type="EMBL" id="KAF8442226.1"/>
    </source>
</evidence>
<sequence length="59" mass="6519">HAIDLDRILHRLAEAGGTFSGKKLQICKPKVQILGQTIGVDGREPDKDRVRAIVEWATP</sequence>
<accession>A0AAD4GFP4</accession>